<dbReference type="EMBL" id="KZ502519">
    <property type="protein sequence ID" value="PKU77300.1"/>
    <property type="molecule type" value="Genomic_DNA"/>
</dbReference>
<proteinExistence type="predicted"/>
<reference evidence="3 4" key="1">
    <citation type="journal article" date="2016" name="Sci. Rep.">
        <title>The Dendrobium catenatum Lindl. genome sequence provides insights into polysaccharide synthase, floral development and adaptive evolution.</title>
        <authorList>
            <person name="Zhang G.Q."/>
            <person name="Xu Q."/>
            <person name="Bian C."/>
            <person name="Tsai W.C."/>
            <person name="Yeh C.M."/>
            <person name="Liu K.W."/>
            <person name="Yoshida K."/>
            <person name="Zhang L.S."/>
            <person name="Chang S.B."/>
            <person name="Chen F."/>
            <person name="Shi Y."/>
            <person name="Su Y.Y."/>
            <person name="Zhang Y.Q."/>
            <person name="Chen L.J."/>
            <person name="Yin Y."/>
            <person name="Lin M."/>
            <person name="Huang H."/>
            <person name="Deng H."/>
            <person name="Wang Z.W."/>
            <person name="Zhu S.L."/>
            <person name="Zhao X."/>
            <person name="Deng C."/>
            <person name="Niu S.C."/>
            <person name="Huang J."/>
            <person name="Wang M."/>
            <person name="Liu G.H."/>
            <person name="Yang H.J."/>
            <person name="Xiao X.J."/>
            <person name="Hsiao Y.Y."/>
            <person name="Wu W.L."/>
            <person name="Chen Y.Y."/>
            <person name="Mitsuda N."/>
            <person name="Ohme-Takagi M."/>
            <person name="Luo Y.B."/>
            <person name="Van de Peer Y."/>
            <person name="Liu Z.J."/>
        </authorList>
    </citation>
    <scope>NUCLEOTIDE SEQUENCE [LARGE SCALE GENOMIC DNA]</scope>
    <source>
        <tissue evidence="3">The whole plant</tissue>
    </source>
</reference>
<keyword evidence="1" id="KW-0862">Zinc</keyword>
<sequence>MITQGDVVEFSVEKGENGRMKAVNVTGPSGIDILAGESSGGGGFSGWSKGGGIGREEFGRGGRRIWGRNGRAFVGSCYNCGKNGHLARDCPRSYQGEAGGGGACYTCGQSGHLARDCKQTSGSNGRGFGGSCYNCGQSGHLKRDCKQERANFVNFSIGGYSGGVRGCYNCGEPEHLARDCPNNDDN</sequence>
<dbReference type="PANTHER" id="PTHR46565">
    <property type="entry name" value="COLD SHOCK DOMAIN PROTEIN 2"/>
    <property type="match status" value="1"/>
</dbReference>
<accession>A0A2I0WNQ3</accession>
<feature type="domain" description="CCHC-type" evidence="2">
    <location>
        <begin position="167"/>
        <end position="182"/>
    </location>
</feature>
<protein>
    <submittedName>
        <fullName evidence="3">Cold shock protein 1</fullName>
    </submittedName>
</protein>
<feature type="domain" description="CCHC-type" evidence="2">
    <location>
        <begin position="132"/>
        <end position="147"/>
    </location>
</feature>
<dbReference type="Pfam" id="PF00098">
    <property type="entry name" value="zf-CCHC"/>
    <property type="match status" value="4"/>
</dbReference>
<evidence type="ECO:0000256" key="1">
    <source>
        <dbReference type="PROSITE-ProRule" id="PRU00047"/>
    </source>
</evidence>
<keyword evidence="1" id="KW-0479">Metal-binding</keyword>
<evidence type="ECO:0000259" key="2">
    <source>
        <dbReference type="PROSITE" id="PS50158"/>
    </source>
</evidence>
<dbReference type="Proteomes" id="UP000233837">
    <property type="component" value="Unassembled WGS sequence"/>
</dbReference>
<evidence type="ECO:0000313" key="3">
    <source>
        <dbReference type="EMBL" id="PKU77300.1"/>
    </source>
</evidence>
<gene>
    <name evidence="3" type="primary">CSP1</name>
    <name evidence="3" type="ORF">MA16_Dca016867</name>
</gene>
<dbReference type="SUPFAM" id="SSF57756">
    <property type="entry name" value="Retrovirus zinc finger-like domains"/>
    <property type="match status" value="2"/>
</dbReference>
<feature type="domain" description="CCHC-type" evidence="2">
    <location>
        <begin position="104"/>
        <end position="119"/>
    </location>
</feature>
<dbReference type="Gene3D" id="4.10.60.10">
    <property type="entry name" value="Zinc finger, CCHC-type"/>
    <property type="match status" value="3"/>
</dbReference>
<feature type="domain" description="CCHC-type" evidence="2">
    <location>
        <begin position="77"/>
        <end position="92"/>
    </location>
</feature>
<dbReference type="SMART" id="SM00343">
    <property type="entry name" value="ZnF_C2HC"/>
    <property type="match status" value="4"/>
</dbReference>
<keyword evidence="1" id="KW-0863">Zinc-finger</keyword>
<dbReference type="GO" id="GO:0003676">
    <property type="term" value="F:nucleic acid binding"/>
    <property type="evidence" value="ECO:0007669"/>
    <property type="project" value="InterPro"/>
</dbReference>
<dbReference type="GO" id="GO:0008270">
    <property type="term" value="F:zinc ion binding"/>
    <property type="evidence" value="ECO:0007669"/>
    <property type="project" value="UniProtKB-KW"/>
</dbReference>
<name>A0A2I0WNQ3_9ASPA</name>
<dbReference type="InterPro" id="IPR001878">
    <property type="entry name" value="Znf_CCHC"/>
</dbReference>
<dbReference type="STRING" id="906689.A0A2I0WNQ3"/>
<organism evidence="3 4">
    <name type="scientific">Dendrobium catenatum</name>
    <dbReference type="NCBI Taxonomy" id="906689"/>
    <lineage>
        <taxon>Eukaryota</taxon>
        <taxon>Viridiplantae</taxon>
        <taxon>Streptophyta</taxon>
        <taxon>Embryophyta</taxon>
        <taxon>Tracheophyta</taxon>
        <taxon>Spermatophyta</taxon>
        <taxon>Magnoliopsida</taxon>
        <taxon>Liliopsida</taxon>
        <taxon>Asparagales</taxon>
        <taxon>Orchidaceae</taxon>
        <taxon>Epidendroideae</taxon>
        <taxon>Malaxideae</taxon>
        <taxon>Dendrobiinae</taxon>
        <taxon>Dendrobium</taxon>
    </lineage>
</organism>
<evidence type="ECO:0000313" key="4">
    <source>
        <dbReference type="Proteomes" id="UP000233837"/>
    </source>
</evidence>
<dbReference type="PANTHER" id="PTHR46565:SF20">
    <property type="entry name" value="COLD SHOCK DOMAIN-CONTAINING PROTEIN 4"/>
    <property type="match status" value="1"/>
</dbReference>
<keyword evidence="4" id="KW-1185">Reference proteome</keyword>
<dbReference type="AlphaFoldDB" id="A0A2I0WNQ3"/>
<reference evidence="3 4" key="2">
    <citation type="journal article" date="2017" name="Nature">
        <title>The Apostasia genome and the evolution of orchids.</title>
        <authorList>
            <person name="Zhang G.Q."/>
            <person name="Liu K.W."/>
            <person name="Li Z."/>
            <person name="Lohaus R."/>
            <person name="Hsiao Y.Y."/>
            <person name="Niu S.C."/>
            <person name="Wang J.Y."/>
            <person name="Lin Y.C."/>
            <person name="Xu Q."/>
            <person name="Chen L.J."/>
            <person name="Yoshida K."/>
            <person name="Fujiwara S."/>
            <person name="Wang Z.W."/>
            <person name="Zhang Y.Q."/>
            <person name="Mitsuda N."/>
            <person name="Wang M."/>
            <person name="Liu G.H."/>
            <person name="Pecoraro L."/>
            <person name="Huang H.X."/>
            <person name="Xiao X.J."/>
            <person name="Lin M."/>
            <person name="Wu X.Y."/>
            <person name="Wu W.L."/>
            <person name="Chen Y.Y."/>
            <person name="Chang S.B."/>
            <person name="Sakamoto S."/>
            <person name="Ohme-Takagi M."/>
            <person name="Yagi M."/>
            <person name="Zeng S.J."/>
            <person name="Shen C.Y."/>
            <person name="Yeh C.M."/>
            <person name="Luo Y.B."/>
            <person name="Tsai W.C."/>
            <person name="Van de Peer Y."/>
            <person name="Liu Z.J."/>
        </authorList>
    </citation>
    <scope>NUCLEOTIDE SEQUENCE [LARGE SCALE GENOMIC DNA]</scope>
    <source>
        <tissue evidence="3">The whole plant</tissue>
    </source>
</reference>
<dbReference type="PROSITE" id="PS50158">
    <property type="entry name" value="ZF_CCHC"/>
    <property type="match status" value="4"/>
</dbReference>
<dbReference type="InterPro" id="IPR036875">
    <property type="entry name" value="Znf_CCHC_sf"/>
</dbReference>